<organism evidence="2 3">
    <name type="scientific">Saprolegnia diclina (strain VS20)</name>
    <dbReference type="NCBI Taxonomy" id="1156394"/>
    <lineage>
        <taxon>Eukaryota</taxon>
        <taxon>Sar</taxon>
        <taxon>Stramenopiles</taxon>
        <taxon>Oomycota</taxon>
        <taxon>Saprolegniomycetes</taxon>
        <taxon>Saprolegniales</taxon>
        <taxon>Saprolegniaceae</taxon>
        <taxon>Saprolegnia</taxon>
    </lineage>
</organism>
<dbReference type="AlphaFoldDB" id="T0RRK3"/>
<reference evidence="2 3" key="1">
    <citation type="submission" date="2012-04" db="EMBL/GenBank/DDBJ databases">
        <title>The Genome Sequence of Saprolegnia declina VS20.</title>
        <authorList>
            <consortium name="The Broad Institute Genome Sequencing Platform"/>
            <person name="Russ C."/>
            <person name="Nusbaum C."/>
            <person name="Tyler B."/>
            <person name="van West P."/>
            <person name="Dieguez-Uribeondo J."/>
            <person name="de Bruijn I."/>
            <person name="Tripathy S."/>
            <person name="Jiang R."/>
            <person name="Young S.K."/>
            <person name="Zeng Q."/>
            <person name="Gargeya S."/>
            <person name="Fitzgerald M."/>
            <person name="Haas B."/>
            <person name="Abouelleil A."/>
            <person name="Alvarado L."/>
            <person name="Arachchi H.M."/>
            <person name="Berlin A."/>
            <person name="Chapman S.B."/>
            <person name="Goldberg J."/>
            <person name="Griggs A."/>
            <person name="Gujja S."/>
            <person name="Hansen M."/>
            <person name="Howarth C."/>
            <person name="Imamovic A."/>
            <person name="Larimer J."/>
            <person name="McCowen C."/>
            <person name="Montmayeur A."/>
            <person name="Murphy C."/>
            <person name="Neiman D."/>
            <person name="Pearson M."/>
            <person name="Priest M."/>
            <person name="Roberts A."/>
            <person name="Saif S."/>
            <person name="Shea T."/>
            <person name="Sisk P."/>
            <person name="Sykes S."/>
            <person name="Wortman J."/>
            <person name="Nusbaum C."/>
            <person name="Birren B."/>
        </authorList>
    </citation>
    <scope>NUCLEOTIDE SEQUENCE [LARGE SCALE GENOMIC DNA]</scope>
    <source>
        <strain evidence="2 3">VS20</strain>
    </source>
</reference>
<dbReference type="OrthoDB" id="10329392at2759"/>
<keyword evidence="1" id="KW-0732">Signal</keyword>
<keyword evidence="3" id="KW-1185">Reference proteome</keyword>
<dbReference type="OMA" id="HSHACAT"/>
<accession>T0RRK3</accession>
<dbReference type="VEuPathDB" id="FungiDB:SDRG_09729"/>
<dbReference type="GeneID" id="19950456"/>
<feature type="chain" id="PRO_5004571089" evidence="1">
    <location>
        <begin position="30"/>
        <end position="129"/>
    </location>
</feature>
<feature type="signal peptide" evidence="1">
    <location>
        <begin position="1"/>
        <end position="29"/>
    </location>
</feature>
<name>T0RRK3_SAPDV</name>
<evidence type="ECO:0000256" key="1">
    <source>
        <dbReference type="SAM" id="SignalP"/>
    </source>
</evidence>
<sequence length="129" mass="14096">MVLGLWRRVPVMWCVVAATIEQTPSVADCADGALDGALAPTFRRAHSHICATQFGLRPNELIVYDNFTTAEIEVYATSTACKAFYTDVMEALRAVSPVCVVPSLSWTTMDIAQLTFADKVAALRRRPSS</sequence>
<protein>
    <submittedName>
        <fullName evidence="2">Uncharacterized protein</fullName>
    </submittedName>
</protein>
<dbReference type="RefSeq" id="XP_008613901.1">
    <property type="nucleotide sequence ID" value="XM_008615679.1"/>
</dbReference>
<dbReference type="InParanoid" id="T0RRK3"/>
<gene>
    <name evidence="2" type="ORF">SDRG_09729</name>
</gene>
<evidence type="ECO:0000313" key="2">
    <source>
        <dbReference type="EMBL" id="EQC32757.1"/>
    </source>
</evidence>
<evidence type="ECO:0000313" key="3">
    <source>
        <dbReference type="Proteomes" id="UP000030762"/>
    </source>
</evidence>
<dbReference type="Proteomes" id="UP000030762">
    <property type="component" value="Unassembled WGS sequence"/>
</dbReference>
<proteinExistence type="predicted"/>
<dbReference type="EMBL" id="JH767162">
    <property type="protein sequence ID" value="EQC32757.1"/>
    <property type="molecule type" value="Genomic_DNA"/>
</dbReference>